<dbReference type="GO" id="GO:0006730">
    <property type="term" value="P:one-carbon metabolic process"/>
    <property type="evidence" value="ECO:0007669"/>
    <property type="project" value="TreeGrafter"/>
</dbReference>
<gene>
    <name evidence="2" type="ORF">FRX31_004034</name>
</gene>
<evidence type="ECO:0000313" key="2">
    <source>
        <dbReference type="EMBL" id="KAF5206382.1"/>
    </source>
</evidence>
<evidence type="ECO:0000259" key="1">
    <source>
        <dbReference type="PROSITE" id="PS51144"/>
    </source>
</evidence>
<dbReference type="AlphaFoldDB" id="A0A7J6XDE9"/>
<keyword evidence="3" id="KW-1185">Reference proteome</keyword>
<dbReference type="InterPro" id="IPR001148">
    <property type="entry name" value="CA_dom"/>
</dbReference>
<name>A0A7J6XDE9_THATH</name>
<comment type="caution">
    <text evidence="2">The sequence shown here is derived from an EMBL/GenBank/DDBJ whole genome shotgun (WGS) entry which is preliminary data.</text>
</comment>
<dbReference type="InterPro" id="IPR036398">
    <property type="entry name" value="CA_dom_sf"/>
</dbReference>
<dbReference type="EMBL" id="JABWDY010002819">
    <property type="protein sequence ID" value="KAF5206382.1"/>
    <property type="molecule type" value="Genomic_DNA"/>
</dbReference>
<dbReference type="GO" id="GO:0008270">
    <property type="term" value="F:zinc ion binding"/>
    <property type="evidence" value="ECO:0007669"/>
    <property type="project" value="InterPro"/>
</dbReference>
<organism evidence="2 3">
    <name type="scientific">Thalictrum thalictroides</name>
    <name type="common">Rue-anemone</name>
    <name type="synonym">Anemone thalictroides</name>
    <dbReference type="NCBI Taxonomy" id="46969"/>
    <lineage>
        <taxon>Eukaryota</taxon>
        <taxon>Viridiplantae</taxon>
        <taxon>Streptophyta</taxon>
        <taxon>Embryophyta</taxon>
        <taxon>Tracheophyta</taxon>
        <taxon>Spermatophyta</taxon>
        <taxon>Magnoliopsida</taxon>
        <taxon>Ranunculales</taxon>
        <taxon>Ranunculaceae</taxon>
        <taxon>Thalictroideae</taxon>
        <taxon>Thalictrum</taxon>
    </lineage>
</organism>
<protein>
    <submittedName>
        <fullName evidence="2">Alpha carbonic anhydrase</fullName>
    </submittedName>
</protein>
<dbReference type="GO" id="GO:0004089">
    <property type="term" value="F:carbonate dehydratase activity"/>
    <property type="evidence" value="ECO:0007669"/>
    <property type="project" value="InterPro"/>
</dbReference>
<dbReference type="Gene3D" id="3.10.200.10">
    <property type="entry name" value="Alpha carbonic anhydrase"/>
    <property type="match status" value="1"/>
</dbReference>
<dbReference type="Proteomes" id="UP000554482">
    <property type="component" value="Unassembled WGS sequence"/>
</dbReference>
<evidence type="ECO:0000313" key="3">
    <source>
        <dbReference type="Proteomes" id="UP000554482"/>
    </source>
</evidence>
<dbReference type="PANTHER" id="PTHR18952:SF208">
    <property type="entry name" value="CARBONIC ANHYDRASE XA-RELATED"/>
    <property type="match status" value="1"/>
</dbReference>
<sequence length="90" mass="10657">MLEVQMKYSYFISINRRGIKKGSIKYYRYIGSLTVPPCTEDVVWTLVQKVRTVSREQLRLLRDAVKAYELMEGIGDWQMHSCRSFSMGQW</sequence>
<dbReference type="OrthoDB" id="429145at2759"/>
<dbReference type="PROSITE" id="PS51144">
    <property type="entry name" value="ALPHA_CA_2"/>
    <property type="match status" value="1"/>
</dbReference>
<proteinExistence type="predicted"/>
<feature type="domain" description="Alpha-carbonic anhydrase" evidence="1">
    <location>
        <begin position="1"/>
        <end position="90"/>
    </location>
</feature>
<reference evidence="2 3" key="1">
    <citation type="submission" date="2020-06" db="EMBL/GenBank/DDBJ databases">
        <title>Transcriptomic and genomic resources for Thalictrum thalictroides and T. hernandezii: Facilitating candidate gene discovery in an emerging model plant lineage.</title>
        <authorList>
            <person name="Arias T."/>
            <person name="Riano-Pachon D.M."/>
            <person name="Di Stilio V.S."/>
        </authorList>
    </citation>
    <scope>NUCLEOTIDE SEQUENCE [LARGE SCALE GENOMIC DNA]</scope>
    <source>
        <strain evidence="3">cv. WT478/WT964</strain>
        <tissue evidence="2">Leaves</tissue>
    </source>
</reference>
<dbReference type="PANTHER" id="PTHR18952">
    <property type="entry name" value="CARBONIC ANHYDRASE"/>
    <property type="match status" value="1"/>
</dbReference>
<accession>A0A7J6XDE9</accession>
<dbReference type="SUPFAM" id="SSF51069">
    <property type="entry name" value="Carbonic anhydrase"/>
    <property type="match status" value="1"/>
</dbReference>
<dbReference type="Pfam" id="PF00194">
    <property type="entry name" value="Carb_anhydrase"/>
    <property type="match status" value="1"/>
</dbReference>
<dbReference type="InterPro" id="IPR023561">
    <property type="entry name" value="Carbonic_anhydrase_a-class"/>
</dbReference>